<dbReference type="EMBL" id="CP001010">
    <property type="protein sequence ID" value="ACB43636.1"/>
    <property type="molecule type" value="Genomic_DNA"/>
</dbReference>
<keyword evidence="1" id="KW-0472">Membrane</keyword>
<dbReference type="Pfam" id="PF13231">
    <property type="entry name" value="PMT_2"/>
    <property type="match status" value="1"/>
</dbReference>
<feature type="transmembrane region" description="Helical" evidence="1">
    <location>
        <begin position="56"/>
        <end position="74"/>
    </location>
</feature>
<feature type="transmembrane region" description="Helical" evidence="1">
    <location>
        <begin position="437"/>
        <end position="458"/>
    </location>
</feature>
<dbReference type="InterPro" id="IPR038731">
    <property type="entry name" value="RgtA/B/C-like"/>
</dbReference>
<dbReference type="AlphaFoldDB" id="B1XTF9"/>
<evidence type="ECO:0000259" key="2">
    <source>
        <dbReference type="Pfam" id="PF13231"/>
    </source>
</evidence>
<dbReference type="KEGG" id="pne:Pnec_0344"/>
<name>B1XTF9_POLNS</name>
<feature type="domain" description="Glycosyltransferase RgtA/B/C/D-like" evidence="2">
    <location>
        <begin position="62"/>
        <end position="151"/>
    </location>
</feature>
<protein>
    <recommendedName>
        <fullName evidence="2">Glycosyltransferase RgtA/B/C/D-like domain-containing protein</fullName>
    </recommendedName>
</protein>
<feature type="transmembrane region" description="Helical" evidence="1">
    <location>
        <begin position="363"/>
        <end position="381"/>
    </location>
</feature>
<proteinExistence type="predicted"/>
<accession>B1XTF9</accession>
<feature type="transmembrane region" description="Helical" evidence="1">
    <location>
        <begin position="223"/>
        <end position="242"/>
    </location>
</feature>
<feature type="transmembrane region" description="Helical" evidence="1">
    <location>
        <begin position="254"/>
        <end position="273"/>
    </location>
</feature>
<feature type="transmembrane region" description="Helical" evidence="1">
    <location>
        <begin position="105"/>
        <end position="121"/>
    </location>
</feature>
<feature type="transmembrane region" description="Helical" evidence="1">
    <location>
        <begin position="325"/>
        <end position="343"/>
    </location>
</feature>
<dbReference type="STRING" id="452638.Pnec_0344"/>
<gene>
    <name evidence="3" type="ordered locus">Pnec_0344</name>
</gene>
<reference evidence="3" key="1">
    <citation type="submission" date="2008-03" db="EMBL/GenBank/DDBJ databases">
        <title>Complete sequence of Polynucleobacter necessarius STIR1.</title>
        <authorList>
            <consortium name="US DOE Joint Genome Institute"/>
            <person name="Copeland A."/>
            <person name="Lucas S."/>
            <person name="Lapidus A."/>
            <person name="Barry K."/>
            <person name="Detter J.C."/>
            <person name="Glavina del Rio T."/>
            <person name="Hammon N."/>
            <person name="Israni S."/>
            <person name="Dalin E."/>
            <person name="Tice H."/>
            <person name="Pitluck S."/>
            <person name="Chain P."/>
            <person name="Malfatti S."/>
            <person name="Shin M."/>
            <person name="Vergez L."/>
            <person name="Schmutz J."/>
            <person name="Larimer F."/>
            <person name="Land M."/>
            <person name="Hauser L."/>
            <person name="Kyrpides N."/>
            <person name="Kim E."/>
            <person name="Hahn M."/>
            <person name="Richardson P."/>
        </authorList>
    </citation>
    <scope>NUCLEOTIDE SEQUENCE [LARGE SCALE GENOMIC DNA]</scope>
    <source>
        <strain evidence="3">STIR1</strain>
    </source>
</reference>
<feature type="transmembrane region" description="Helical" evidence="1">
    <location>
        <begin position="414"/>
        <end position="431"/>
    </location>
</feature>
<dbReference type="OrthoDB" id="9801098at2"/>
<dbReference type="eggNOG" id="ENOG5033BAW">
    <property type="taxonomic scope" value="Bacteria"/>
</dbReference>
<organism evidence="3">
    <name type="scientific">Polynucleobacter necessarius subsp. necessarius (strain STIR1)</name>
    <dbReference type="NCBI Taxonomy" id="452638"/>
    <lineage>
        <taxon>Bacteria</taxon>
        <taxon>Pseudomonadati</taxon>
        <taxon>Pseudomonadota</taxon>
        <taxon>Betaproteobacteria</taxon>
        <taxon>Burkholderiales</taxon>
        <taxon>Burkholderiaceae</taxon>
        <taxon>Polynucleobacter</taxon>
    </lineage>
</organism>
<keyword evidence="1" id="KW-1133">Transmembrane helix</keyword>
<evidence type="ECO:0000256" key="1">
    <source>
        <dbReference type="SAM" id="Phobius"/>
    </source>
</evidence>
<feature type="transmembrane region" description="Helical" evidence="1">
    <location>
        <begin position="7"/>
        <end position="25"/>
    </location>
</feature>
<sequence>MMISSHNIRVAAIASLLVCSIYYSILSNFHFFPITEGWFSVYAHLVLEGKIPYRDFFLYLTPLYVWLVSLISTVFGESLFVLRVFGLVISCLITFLLYKILRSKFSPASSFAGATLGILYYQTGNAYISYDFTQVLTLFSLLSISCLIEGTNRSFISGDALRNEAIDFNLKSYTYFFFSGLFSSCAFLTKQSNGSFIALFSFVAFMYVVFIKNKGCKIKLKLMIFYGSGAIAPLFIVLIYLFLNQALSPFVQQIFFNAIAAKGSLSMILSNWITGVFTKVLRIQLFEIIRLLGPLYVVSHLVFWVALKFKPAKFNVNKADSIREIAMLVVFMILFTAIITLAWDDNFLLRQFALLPGRHLQNYLIPIVIAWVIIGLILMALEKILPSWLRVTTSSSILVLCMAGFLFGNGTSAGLSEISGFIVVGWFISWLCDKRCFPIFGVWAALIICALLVTSFAYTKFDRPYAWWGVSEPNSRVAIEATDNPILGRLLISKETKAHLSEISKLINLHKGESIFAFPNIPIIYLLSDRWPDTKAIITWFDFLNDSDAISESLRLDATPPQTIVYLQLPEDAWNAHERLFRGGEAMGQRHILQYIDHYCINQNGYKIVYKNEISENSHLYICEKSN</sequence>
<feature type="transmembrane region" description="Helical" evidence="1">
    <location>
        <begin position="195"/>
        <end position="211"/>
    </location>
</feature>
<dbReference type="HOGENOM" id="CLU_442569_0_0_4"/>
<feature type="transmembrane region" description="Helical" evidence="1">
    <location>
        <begin position="80"/>
        <end position="98"/>
    </location>
</feature>
<evidence type="ECO:0000313" key="3">
    <source>
        <dbReference type="EMBL" id="ACB43636.1"/>
    </source>
</evidence>
<keyword evidence="1" id="KW-0812">Transmembrane</keyword>
<feature type="transmembrane region" description="Helical" evidence="1">
    <location>
        <begin position="285"/>
        <end position="305"/>
    </location>
</feature>